<evidence type="ECO:0000256" key="1">
    <source>
        <dbReference type="ARBA" id="ARBA00022884"/>
    </source>
</evidence>
<dbReference type="STRING" id="1619100.UT34_C0001G0171"/>
<proteinExistence type="predicted"/>
<dbReference type="InterPro" id="IPR050886">
    <property type="entry name" value="RNA-binding_reg"/>
</dbReference>
<evidence type="ECO:0000313" key="3">
    <source>
        <dbReference type="EMBL" id="KKR06131.1"/>
    </source>
</evidence>
<dbReference type="Pfam" id="PF00076">
    <property type="entry name" value="RRM_1"/>
    <property type="match status" value="1"/>
</dbReference>
<dbReference type="InterPro" id="IPR000504">
    <property type="entry name" value="RRM_dom"/>
</dbReference>
<dbReference type="AlphaFoldDB" id="A0A0G0N008"/>
<dbReference type="GO" id="GO:0003723">
    <property type="term" value="F:RNA binding"/>
    <property type="evidence" value="ECO:0007669"/>
    <property type="project" value="UniProtKB-KW"/>
</dbReference>
<reference evidence="3 4" key="1">
    <citation type="journal article" date="2015" name="Nature">
        <title>rRNA introns, odd ribosomes, and small enigmatic genomes across a large radiation of phyla.</title>
        <authorList>
            <person name="Brown C.T."/>
            <person name="Hug L.A."/>
            <person name="Thomas B.C."/>
            <person name="Sharon I."/>
            <person name="Castelle C.J."/>
            <person name="Singh A."/>
            <person name="Wilkins M.J."/>
            <person name="Williams K.H."/>
            <person name="Banfield J.F."/>
        </authorList>
    </citation>
    <scope>NUCLEOTIDE SEQUENCE [LARGE SCALE GENOMIC DNA]</scope>
</reference>
<dbReference type="Gene3D" id="3.30.70.330">
    <property type="match status" value="1"/>
</dbReference>
<dbReference type="PANTHER" id="PTHR48024:SF56">
    <property type="entry name" value="HETEROGENEOUS NUCLEAR RIBONUCLEOPROTEIN A0"/>
    <property type="match status" value="1"/>
</dbReference>
<dbReference type="PANTHER" id="PTHR48024">
    <property type="entry name" value="GEO13361P1-RELATED"/>
    <property type="match status" value="1"/>
</dbReference>
<dbReference type="SUPFAM" id="SSF54928">
    <property type="entry name" value="RNA-binding domain, RBD"/>
    <property type="match status" value="1"/>
</dbReference>
<evidence type="ECO:0000259" key="2">
    <source>
        <dbReference type="PROSITE" id="PS50102"/>
    </source>
</evidence>
<dbReference type="EMBL" id="LBWK01000001">
    <property type="protein sequence ID" value="KKR06131.1"/>
    <property type="molecule type" value="Genomic_DNA"/>
</dbReference>
<gene>
    <name evidence="3" type="ORF">UT34_C0001G0171</name>
</gene>
<dbReference type="CDD" id="cd21608">
    <property type="entry name" value="RRM2_NsCP33_like"/>
    <property type="match status" value="1"/>
</dbReference>
<dbReference type="SMART" id="SM00360">
    <property type="entry name" value="RRM"/>
    <property type="match status" value="1"/>
</dbReference>
<feature type="domain" description="RRM" evidence="2">
    <location>
        <begin position="4"/>
        <end position="82"/>
    </location>
</feature>
<sequence>MENTKLFVGGLSWNLTTEDLKKAFEEIGEVVEAVIIMDRDSGKSKGFGFVTMKTAEDAQKAIAEMNGKELDGKAITVNEARPMKPRM</sequence>
<dbReference type="PROSITE" id="PS50102">
    <property type="entry name" value="RRM"/>
    <property type="match status" value="1"/>
</dbReference>
<dbReference type="InterPro" id="IPR012677">
    <property type="entry name" value="Nucleotide-bd_a/b_plait_sf"/>
</dbReference>
<name>A0A0G0N008_9BACT</name>
<keyword evidence="1" id="KW-0694">RNA-binding</keyword>
<comment type="caution">
    <text evidence="3">The sequence shown here is derived from an EMBL/GenBank/DDBJ whole genome shotgun (WGS) entry which is preliminary data.</text>
</comment>
<dbReference type="InterPro" id="IPR048289">
    <property type="entry name" value="RRM2_NsCP33-like"/>
</dbReference>
<organism evidence="3 4">
    <name type="scientific">candidate division WS6 bacterium GW2011_GWF2_39_15</name>
    <dbReference type="NCBI Taxonomy" id="1619100"/>
    <lineage>
        <taxon>Bacteria</taxon>
        <taxon>Candidatus Dojkabacteria</taxon>
    </lineage>
</organism>
<protein>
    <submittedName>
        <fullName evidence="3">NSR1-nuclear localization sequence binding protein</fullName>
    </submittedName>
</protein>
<dbReference type="InterPro" id="IPR035979">
    <property type="entry name" value="RBD_domain_sf"/>
</dbReference>
<accession>A0A0G0N008</accession>
<dbReference type="Proteomes" id="UP000034799">
    <property type="component" value="Unassembled WGS sequence"/>
</dbReference>
<evidence type="ECO:0000313" key="4">
    <source>
        <dbReference type="Proteomes" id="UP000034799"/>
    </source>
</evidence>